<evidence type="ECO:0000313" key="6">
    <source>
        <dbReference type="EMBL" id="GBR74092.1"/>
    </source>
</evidence>
<evidence type="ECO:0000256" key="4">
    <source>
        <dbReference type="HAMAP-Rule" id="MF_00279"/>
    </source>
</evidence>
<dbReference type="AlphaFoldDB" id="A0A388TDU9"/>
<sequence>MRLGVNIDHIATLRQARKDVYPDLLTAARECIKAGANGITVHLREDRRHIQDRDVFLLRRTFPKTHLNLEMAAVDSIAKIACRIKPDSVCLVPEKRQELTTEGGLGVKSNIKKIMSISRKMQRAGIRVSLFIDPDTEQIKAAREVGADMVELHTGAFAEYSDPQRPNFKRSKAQNELQKLLSAAKSAKSLGLQVNAGHGLTYKNVRALARYKNLFTEFNIGHNIIARAVFVGLGQAVKEMSGLCAAPL</sequence>
<proteinExistence type="inferred from homology"/>
<gene>
    <name evidence="4 6" type="primary">pdxJ</name>
    <name evidence="6" type="ORF">NO1_1325</name>
</gene>
<comment type="catalytic activity">
    <reaction evidence="4">
        <text>3-amino-2-oxopropyl phosphate + 1-deoxy-D-xylulose 5-phosphate = pyridoxine 5'-phosphate + phosphate + 2 H2O + H(+)</text>
        <dbReference type="Rhea" id="RHEA:15265"/>
        <dbReference type="ChEBI" id="CHEBI:15377"/>
        <dbReference type="ChEBI" id="CHEBI:15378"/>
        <dbReference type="ChEBI" id="CHEBI:43474"/>
        <dbReference type="ChEBI" id="CHEBI:57279"/>
        <dbReference type="ChEBI" id="CHEBI:57792"/>
        <dbReference type="ChEBI" id="CHEBI:58589"/>
        <dbReference type="EC" id="2.6.99.2"/>
    </reaction>
</comment>
<feature type="binding site" evidence="4">
    <location>
        <position position="100"/>
    </location>
    <ligand>
        <name>1-deoxy-D-xylulose 5-phosphate</name>
        <dbReference type="ChEBI" id="CHEBI:57792"/>
    </ligand>
</feature>
<feature type="active site" description="Proton donor" evidence="4">
    <location>
        <position position="198"/>
    </location>
</feature>
<keyword evidence="1 4" id="KW-0963">Cytoplasm</keyword>
<comment type="similarity">
    <text evidence="4">Belongs to the PNP synthase family.</text>
</comment>
<dbReference type="InterPro" id="IPR004569">
    <property type="entry name" value="PyrdxlP_synth_PdxJ"/>
</dbReference>
<name>A0A388TDU9_TERA1</name>
<comment type="subcellular location">
    <subcellularLocation>
        <location evidence="4">Cytoplasm</location>
    </subcellularLocation>
</comment>
<feature type="binding site" evidence="4">
    <location>
        <position position="17"/>
    </location>
    <ligand>
        <name>3-amino-2-oxopropyl phosphate</name>
        <dbReference type="ChEBI" id="CHEBI:57279"/>
    </ligand>
</feature>
<feature type="binding site" evidence="4">
    <location>
        <position position="49"/>
    </location>
    <ligand>
        <name>1-deoxy-D-xylulose 5-phosphate</name>
        <dbReference type="ChEBI" id="CHEBI:57792"/>
    </ligand>
</feature>
<dbReference type="GO" id="GO:0033856">
    <property type="term" value="F:pyridoxine 5'-phosphate synthase activity"/>
    <property type="evidence" value="ECO:0007669"/>
    <property type="project" value="UniProtKB-UniRule"/>
</dbReference>
<protein>
    <recommendedName>
        <fullName evidence="4 5">Pyridoxine 5'-phosphate synthase</fullName>
        <shortName evidence="4">PNP synthase</shortName>
        <ecNumber evidence="4 5">2.6.99.2</ecNumber>
    </recommendedName>
</protein>
<comment type="pathway">
    <text evidence="4">Cofactor biosynthesis; pyridoxine 5'-phosphate biosynthesis; pyridoxine 5'-phosphate from D-erythrose 4-phosphate: step 5/5.</text>
</comment>
<dbReference type="GO" id="GO:0005829">
    <property type="term" value="C:cytosol"/>
    <property type="evidence" value="ECO:0007669"/>
    <property type="project" value="TreeGrafter"/>
</dbReference>
<keyword evidence="3 4" id="KW-0664">Pyridoxine biosynthesis</keyword>
<evidence type="ECO:0000256" key="3">
    <source>
        <dbReference type="ARBA" id="ARBA00023096"/>
    </source>
</evidence>
<dbReference type="EMBL" id="BGZN01000029">
    <property type="protein sequence ID" value="GBR74092.1"/>
    <property type="molecule type" value="Genomic_DNA"/>
</dbReference>
<evidence type="ECO:0000256" key="5">
    <source>
        <dbReference type="NCBIfam" id="TIGR00559"/>
    </source>
</evidence>
<dbReference type="CDD" id="cd00003">
    <property type="entry name" value="PNPsynthase"/>
    <property type="match status" value="1"/>
</dbReference>
<feature type="binding site" evidence="4">
    <location>
        <position position="6"/>
    </location>
    <ligand>
        <name>3-amino-2-oxopropyl phosphate</name>
        <dbReference type="ChEBI" id="CHEBI:57279"/>
    </ligand>
</feature>
<dbReference type="UniPathway" id="UPA00244">
    <property type="reaction ID" value="UER00313"/>
</dbReference>
<feature type="binding site" evidence="4">
    <location>
        <position position="199"/>
    </location>
    <ligand>
        <name>3-amino-2-oxopropyl phosphate</name>
        <dbReference type="ChEBI" id="CHEBI:57279"/>
    </ligand>
</feature>
<dbReference type="GO" id="GO:0008615">
    <property type="term" value="P:pyridoxine biosynthetic process"/>
    <property type="evidence" value="ECO:0007669"/>
    <property type="project" value="UniProtKB-UniRule"/>
</dbReference>
<feature type="active site" description="Proton acceptor" evidence="4">
    <location>
        <position position="42"/>
    </location>
</feature>
<organism evidence="6 7">
    <name type="scientific">Termititenax aidoneus</name>
    <dbReference type="NCBI Taxonomy" id="2218524"/>
    <lineage>
        <taxon>Bacteria</taxon>
        <taxon>Bacillati</taxon>
        <taxon>Candidatus Margulisiibacteriota</taxon>
        <taxon>Candidatus Termititenacia</taxon>
        <taxon>Candidatus Termititenacales</taxon>
        <taxon>Candidatus Termititenacaceae</taxon>
        <taxon>Candidatus Termititenax</taxon>
    </lineage>
</organism>
<dbReference type="InterPro" id="IPR013785">
    <property type="entry name" value="Aldolase_TIM"/>
</dbReference>
<keyword evidence="2 4" id="KW-0808">Transferase</keyword>
<evidence type="ECO:0000256" key="1">
    <source>
        <dbReference type="ARBA" id="ARBA00022490"/>
    </source>
</evidence>
<comment type="caution">
    <text evidence="6">The sequence shown here is derived from an EMBL/GenBank/DDBJ whole genome shotgun (WGS) entry which is preliminary data.</text>
</comment>
<dbReference type="NCBIfam" id="NF003625">
    <property type="entry name" value="PRK05265.1-3"/>
    <property type="match status" value="1"/>
</dbReference>
<feature type="site" description="Transition state stabilizer" evidence="4">
    <location>
        <position position="151"/>
    </location>
</feature>
<reference evidence="6 7" key="1">
    <citation type="journal article" date="2019" name="ISME J.">
        <title>Genome analyses of uncultured TG2/ZB3 bacteria in 'Margulisbacteria' specifically attached to ectosymbiotic spirochetes of protists in the termite gut.</title>
        <authorList>
            <person name="Utami Y.D."/>
            <person name="Kuwahara H."/>
            <person name="Igai K."/>
            <person name="Murakami T."/>
            <person name="Sugaya K."/>
            <person name="Morikawa T."/>
            <person name="Nagura Y."/>
            <person name="Yuki M."/>
            <person name="Deevong P."/>
            <person name="Inoue T."/>
            <person name="Kihara K."/>
            <person name="Lo N."/>
            <person name="Yamada A."/>
            <person name="Ohkuma M."/>
            <person name="Hongoh Y."/>
        </authorList>
    </citation>
    <scope>NUCLEOTIDE SEQUENCE [LARGE SCALE GENOMIC DNA]</scope>
    <source>
        <strain evidence="6">NkOx7-01</strain>
    </source>
</reference>
<keyword evidence="7" id="KW-1185">Reference proteome</keyword>
<evidence type="ECO:0000313" key="7">
    <source>
        <dbReference type="Proteomes" id="UP000269352"/>
    </source>
</evidence>
<comment type="function">
    <text evidence="4">Catalyzes the complicated ring closure reaction between the two acyclic compounds 1-deoxy-D-xylulose-5-phosphate (DXP) and 3-amino-2-oxopropyl phosphate (1-amino-acetone-3-phosphate or AAP) to form pyridoxine 5'-phosphate (PNP) and inorganic phosphate.</text>
</comment>
<dbReference type="PANTHER" id="PTHR30456">
    <property type="entry name" value="PYRIDOXINE 5'-PHOSPHATE SYNTHASE"/>
    <property type="match status" value="1"/>
</dbReference>
<feature type="binding site" evidence="4">
    <location>
        <begin position="221"/>
        <end position="222"/>
    </location>
    <ligand>
        <name>3-amino-2-oxopropyl phosphate</name>
        <dbReference type="ChEBI" id="CHEBI:57279"/>
    </ligand>
</feature>
<dbReference type="Gene3D" id="3.20.20.70">
    <property type="entry name" value="Aldolase class I"/>
    <property type="match status" value="1"/>
</dbReference>
<evidence type="ECO:0000256" key="2">
    <source>
        <dbReference type="ARBA" id="ARBA00022679"/>
    </source>
</evidence>
<dbReference type="HAMAP" id="MF_00279">
    <property type="entry name" value="PdxJ"/>
    <property type="match status" value="1"/>
</dbReference>
<feature type="binding site" evidence="4">
    <location>
        <position position="44"/>
    </location>
    <ligand>
        <name>1-deoxy-D-xylulose 5-phosphate</name>
        <dbReference type="ChEBI" id="CHEBI:57792"/>
    </ligand>
</feature>
<dbReference type="NCBIfam" id="NF003627">
    <property type="entry name" value="PRK05265.1-5"/>
    <property type="match status" value="1"/>
</dbReference>
<dbReference type="SUPFAM" id="SSF63892">
    <property type="entry name" value="Pyridoxine 5'-phosphate synthase"/>
    <property type="match status" value="1"/>
</dbReference>
<dbReference type="InterPro" id="IPR036130">
    <property type="entry name" value="Pyridoxine-5'_phos_synth"/>
</dbReference>
<comment type="subunit">
    <text evidence="4">Homooctamer; tetramer of dimers.</text>
</comment>
<dbReference type="NCBIfam" id="TIGR00559">
    <property type="entry name" value="pdxJ"/>
    <property type="match status" value="1"/>
</dbReference>
<accession>A0A388TDU9</accession>
<feature type="binding site" evidence="4">
    <location>
        <begin position="8"/>
        <end position="9"/>
    </location>
    <ligand>
        <name>1-deoxy-D-xylulose 5-phosphate</name>
        <dbReference type="ChEBI" id="CHEBI:57792"/>
    </ligand>
</feature>
<dbReference type="Proteomes" id="UP000269352">
    <property type="component" value="Unassembled WGS sequence"/>
</dbReference>
<feature type="active site" description="Proton acceptor" evidence="4">
    <location>
        <position position="70"/>
    </location>
</feature>
<dbReference type="EC" id="2.6.99.2" evidence="4 5"/>
<dbReference type="PANTHER" id="PTHR30456:SF0">
    <property type="entry name" value="PYRIDOXINE 5'-PHOSPHATE SYNTHASE"/>
    <property type="match status" value="1"/>
</dbReference>
<dbReference type="Pfam" id="PF03740">
    <property type="entry name" value="PdxJ"/>
    <property type="match status" value="1"/>
</dbReference>